<gene>
    <name evidence="1" type="ORF">FVF75_08125</name>
</gene>
<reference evidence="1 2" key="1">
    <citation type="submission" date="2019-08" db="EMBL/GenBank/DDBJ databases">
        <title>Identification of a novel species of the genus Boseongicola.</title>
        <authorList>
            <person name="Zhang X.-Q."/>
        </authorList>
    </citation>
    <scope>NUCLEOTIDE SEQUENCE [LARGE SCALE GENOMIC DNA]</scope>
    <source>
        <strain evidence="1 2">HY14</strain>
    </source>
</reference>
<keyword evidence="2" id="KW-1185">Reference proteome</keyword>
<accession>A0A5D0RJL0</accession>
<organism evidence="1 2">
    <name type="scientific">Maritimibacter fusiformis</name>
    <dbReference type="NCBI Taxonomy" id="2603819"/>
    <lineage>
        <taxon>Bacteria</taxon>
        <taxon>Pseudomonadati</taxon>
        <taxon>Pseudomonadota</taxon>
        <taxon>Alphaproteobacteria</taxon>
        <taxon>Rhodobacterales</taxon>
        <taxon>Roseobacteraceae</taxon>
        <taxon>Maritimibacter</taxon>
    </lineage>
</organism>
<evidence type="ECO:0000313" key="2">
    <source>
        <dbReference type="Proteomes" id="UP000322080"/>
    </source>
</evidence>
<dbReference type="Proteomes" id="UP000322080">
    <property type="component" value="Unassembled WGS sequence"/>
</dbReference>
<dbReference type="EMBL" id="VSIY01000005">
    <property type="protein sequence ID" value="TYB81817.1"/>
    <property type="molecule type" value="Genomic_DNA"/>
</dbReference>
<dbReference type="AlphaFoldDB" id="A0A5D0RJL0"/>
<evidence type="ECO:0000313" key="1">
    <source>
        <dbReference type="EMBL" id="TYB81817.1"/>
    </source>
</evidence>
<comment type="caution">
    <text evidence="1">The sequence shown here is derived from an EMBL/GenBank/DDBJ whole genome shotgun (WGS) entry which is preliminary data.</text>
</comment>
<sequence length="309" mass="33820">MSDDVTALAGAETDADWDAALEDIAERRGYYDPLGADHLALFTDAGPELLVTFEEAATIRARPGQSPLGWTLCPDRDWSRLVLVARRQSWFRDPEVYRYFDRLADDGFFDEFDRVVVHGAGPCGYAAAAFSVAAPGATLVLTAPQATLTPALAGWDRRFAGSRRLDFTSRYGYAPDMTEAAARAFLIHDPAIAEDAMHAALFHLAGAEVIRARHHGARLADNLEASGALAKIVTTAMVGRLDRLALARALRARRDLQPYLRGLLDRLEAADRPALIAALCRNVVARKRAPRFRQALRRAEAALARTAAR</sequence>
<proteinExistence type="predicted"/>
<protein>
    <submittedName>
        <fullName evidence="1">Phosphoadenosine phosphosulfate reductase</fullName>
    </submittedName>
</protein>
<name>A0A5D0RJL0_9RHOB</name>